<dbReference type="AlphaFoldDB" id="A0A0E9X673"/>
<proteinExistence type="predicted"/>
<keyword evidence="1" id="KW-0732">Signal</keyword>
<feature type="signal peptide" evidence="1">
    <location>
        <begin position="1"/>
        <end position="25"/>
    </location>
</feature>
<evidence type="ECO:0000313" key="2">
    <source>
        <dbReference type="EMBL" id="JAH97946.1"/>
    </source>
</evidence>
<feature type="chain" id="PRO_5002434943" description="Secreted protein" evidence="1">
    <location>
        <begin position="26"/>
        <end position="88"/>
    </location>
</feature>
<name>A0A0E9X673_ANGAN</name>
<evidence type="ECO:0008006" key="3">
    <source>
        <dbReference type="Google" id="ProtNLM"/>
    </source>
</evidence>
<reference evidence="2" key="1">
    <citation type="submission" date="2014-11" db="EMBL/GenBank/DDBJ databases">
        <authorList>
            <person name="Amaro Gonzalez C."/>
        </authorList>
    </citation>
    <scope>NUCLEOTIDE SEQUENCE</scope>
</reference>
<reference evidence="2" key="2">
    <citation type="journal article" date="2015" name="Fish Shellfish Immunol.">
        <title>Early steps in the European eel (Anguilla anguilla)-Vibrio vulnificus interaction in the gills: Role of the RtxA13 toxin.</title>
        <authorList>
            <person name="Callol A."/>
            <person name="Pajuelo D."/>
            <person name="Ebbesson L."/>
            <person name="Teles M."/>
            <person name="MacKenzie S."/>
            <person name="Amaro C."/>
        </authorList>
    </citation>
    <scope>NUCLEOTIDE SEQUENCE</scope>
</reference>
<evidence type="ECO:0000256" key="1">
    <source>
        <dbReference type="SAM" id="SignalP"/>
    </source>
</evidence>
<dbReference type="EMBL" id="GBXM01010631">
    <property type="protein sequence ID" value="JAH97946.1"/>
    <property type="molecule type" value="Transcribed_RNA"/>
</dbReference>
<sequence length="88" mass="10329">MVLKTSVNWMFCVLVLMSSIKHGYFRCGQNVLSWVITVSHLSPKKPYEYSIFKNCNENQYNIFLFLRGKTRELPSCIGLLFLKIKLLH</sequence>
<organism evidence="2">
    <name type="scientific">Anguilla anguilla</name>
    <name type="common">European freshwater eel</name>
    <name type="synonym">Muraena anguilla</name>
    <dbReference type="NCBI Taxonomy" id="7936"/>
    <lineage>
        <taxon>Eukaryota</taxon>
        <taxon>Metazoa</taxon>
        <taxon>Chordata</taxon>
        <taxon>Craniata</taxon>
        <taxon>Vertebrata</taxon>
        <taxon>Euteleostomi</taxon>
        <taxon>Actinopterygii</taxon>
        <taxon>Neopterygii</taxon>
        <taxon>Teleostei</taxon>
        <taxon>Anguilliformes</taxon>
        <taxon>Anguillidae</taxon>
        <taxon>Anguilla</taxon>
    </lineage>
</organism>
<protein>
    <recommendedName>
        <fullName evidence="3">Secreted protein</fullName>
    </recommendedName>
</protein>
<accession>A0A0E9X673</accession>